<dbReference type="InterPro" id="IPR032599">
    <property type="entry name" value="YcdB/YcdC_rep_domain"/>
</dbReference>
<keyword evidence="6" id="KW-1185">Reference proteome</keyword>
<evidence type="ECO:0000256" key="2">
    <source>
        <dbReference type="SAM" id="MobiDB-lite"/>
    </source>
</evidence>
<evidence type="ECO:0000313" key="6">
    <source>
        <dbReference type="Proteomes" id="UP000036356"/>
    </source>
</evidence>
<dbReference type="Pfam" id="PF00395">
    <property type="entry name" value="SLH"/>
    <property type="match status" value="2"/>
</dbReference>
<dbReference type="Pfam" id="PF16244">
    <property type="entry name" value="DUF4901"/>
    <property type="match status" value="2"/>
</dbReference>
<keyword evidence="3" id="KW-0732">Signal</keyword>
<comment type="caution">
    <text evidence="5">The sequence shown here is derived from an EMBL/GenBank/DDBJ whole genome shotgun (WGS) entry which is preliminary data.</text>
</comment>
<feature type="region of interest" description="Disordered" evidence="2">
    <location>
        <begin position="294"/>
        <end position="320"/>
    </location>
</feature>
<dbReference type="RefSeq" id="WP_053006442.1">
    <property type="nucleotide sequence ID" value="NZ_LDZY01000009.1"/>
</dbReference>
<accession>A0A0J1FQR4</accession>
<dbReference type="AlphaFoldDB" id="A0A0J1FQR4"/>
<dbReference type="InterPro" id="IPR001119">
    <property type="entry name" value="SLH_dom"/>
</dbReference>
<protein>
    <recommendedName>
        <fullName evidence="4">SLH domain-containing protein</fullName>
    </recommendedName>
</protein>
<proteinExistence type="predicted"/>
<gene>
    <name evidence="5" type="ORF">DEAC_c28700</name>
</gene>
<dbReference type="EMBL" id="LDZY01000009">
    <property type="protein sequence ID" value="KLU65318.1"/>
    <property type="molecule type" value="Genomic_DNA"/>
</dbReference>
<feature type="domain" description="SLH" evidence="4">
    <location>
        <begin position="686"/>
        <end position="742"/>
    </location>
</feature>
<reference evidence="5 6" key="1">
    <citation type="submission" date="2015-06" db="EMBL/GenBank/DDBJ databases">
        <title>Draft genome of the moderately acidophilic sulfate reducer Candidatus Desulfosporosinus acididurans strain M1.</title>
        <authorList>
            <person name="Poehlein A."/>
            <person name="Petzsch P."/>
            <person name="Johnson B.D."/>
            <person name="Schloemann M."/>
            <person name="Daniel R."/>
            <person name="Muehling M."/>
        </authorList>
    </citation>
    <scope>NUCLEOTIDE SEQUENCE [LARGE SCALE GENOMIC DNA]</scope>
    <source>
        <strain evidence="5 6">M1</strain>
    </source>
</reference>
<name>A0A0J1FQR4_9FIRM</name>
<feature type="signal peptide" evidence="3">
    <location>
        <begin position="1"/>
        <end position="28"/>
    </location>
</feature>
<feature type="chain" id="PRO_5005250983" description="SLH domain-containing protein" evidence="3">
    <location>
        <begin position="29"/>
        <end position="742"/>
    </location>
</feature>
<evidence type="ECO:0000313" key="5">
    <source>
        <dbReference type="EMBL" id="KLU65318.1"/>
    </source>
</evidence>
<dbReference type="PROSITE" id="PS51272">
    <property type="entry name" value="SLH"/>
    <property type="match status" value="1"/>
</dbReference>
<organism evidence="5 6">
    <name type="scientific">Desulfosporosinus acididurans</name>
    <dbReference type="NCBI Taxonomy" id="476652"/>
    <lineage>
        <taxon>Bacteria</taxon>
        <taxon>Bacillati</taxon>
        <taxon>Bacillota</taxon>
        <taxon>Clostridia</taxon>
        <taxon>Eubacteriales</taxon>
        <taxon>Desulfitobacteriaceae</taxon>
        <taxon>Desulfosporosinus</taxon>
    </lineage>
</organism>
<evidence type="ECO:0000256" key="1">
    <source>
        <dbReference type="ARBA" id="ARBA00022737"/>
    </source>
</evidence>
<sequence length="742" mass="82108">MIQNYKKAMAGVVTMAFLFQMYSFPVLAAEKTSASSTTAVSVGVTSPKITLEKALQIVKANFNIPSDLSNFTSNYSTNDERQSWSLHWNNPDKGGDFSAEVNAVNGDILSINYWKNDDPASSSGLPKVSKAEAQKICDSLLTRLLPERAKEIKQITNDQEVVPLNNYGPVTYTFHYRRLVNNVPFAGNGVDIQVSGSDGHIISYMLNWSDVNFPENKNAISEAQAKQAFASLPFFKLQYWMPTPYRVLTTGQKQDAKLVYQLSSPSAGAIDALTGEPLKLNPGDWIAQNSVDGGMGDKAGSTSSAVHSSQSLTPQEQQEVDKTAKLIKQDEAIADVKRLLSIPDNLTLRSANLSTDWRNGNNSVWSFDWFTPNPETSEGKAQYLSARIDAATGELLSFNRGYQPAEKREPKLDHTAMQKIAEDFLKKVQPSRFSQVTFDADDNSDQAEKAVLLYNANNFTYHRIVNGIDFFNNVMTVTVEPTDGTIVNYDLNWSEPAFPDPTGTLSKDQAVQDFLNLRPMTLTYVRIYSNGIPGDVRLVYLPKAEDQSSQTSNVLDAKSGELLDFQGRPLDKGPKHYIFNDISGVEGEQEIAALGDAGLFTDYGNSFKPNDKMTLGSLLRAMYLSRYGVMGNTSLSDMDILTQAKEQGWLKENLQSGDYVSRELLCKLFLRYLQLNKFAEFKNIYQVNYQDAADISPDALGYVALATSTGIVNVKGQNFAPSEGVSRAEAAADLFRALTWRN</sequence>
<keyword evidence="1" id="KW-0677">Repeat</keyword>
<feature type="compositionally biased region" description="Polar residues" evidence="2">
    <location>
        <begin position="300"/>
        <end position="317"/>
    </location>
</feature>
<dbReference type="STRING" id="476652.DEAC_c28700"/>
<evidence type="ECO:0000259" key="4">
    <source>
        <dbReference type="PROSITE" id="PS51272"/>
    </source>
</evidence>
<evidence type="ECO:0000256" key="3">
    <source>
        <dbReference type="SAM" id="SignalP"/>
    </source>
</evidence>
<dbReference type="Proteomes" id="UP000036356">
    <property type="component" value="Unassembled WGS sequence"/>
</dbReference>
<dbReference type="PATRIC" id="fig|476652.3.peg.3019"/>